<dbReference type="AlphaFoldDB" id="A0A1I6P2V6"/>
<evidence type="ECO:0000313" key="1">
    <source>
        <dbReference type="EMBL" id="SFS34503.1"/>
    </source>
</evidence>
<dbReference type="STRING" id="95161.SAMN05660874_00399"/>
<dbReference type="EMBL" id="FOZX01000001">
    <property type="protein sequence ID" value="SFS34503.1"/>
    <property type="molecule type" value="Genomic_DNA"/>
</dbReference>
<sequence>MSTSVRRAAAAVAIAVSTALLTGGVANAEAIWVLPGVDLGAVLTPTVQLPTQLLAPVVGLLAG</sequence>
<proteinExistence type="predicted"/>
<dbReference type="RefSeq" id="WP_093413234.1">
    <property type="nucleotide sequence ID" value="NZ_FOZX01000001.1"/>
</dbReference>
<accession>A0A1I6P2V6</accession>
<dbReference type="Proteomes" id="UP000198852">
    <property type="component" value="Unassembled WGS sequence"/>
</dbReference>
<organism evidence="1 2">
    <name type="scientific">Saccharopolyspora flava</name>
    <dbReference type="NCBI Taxonomy" id="95161"/>
    <lineage>
        <taxon>Bacteria</taxon>
        <taxon>Bacillati</taxon>
        <taxon>Actinomycetota</taxon>
        <taxon>Actinomycetes</taxon>
        <taxon>Pseudonocardiales</taxon>
        <taxon>Pseudonocardiaceae</taxon>
        <taxon>Saccharopolyspora</taxon>
    </lineage>
</organism>
<protein>
    <submittedName>
        <fullName evidence="1">Uncharacterized protein</fullName>
    </submittedName>
</protein>
<reference evidence="2" key="1">
    <citation type="submission" date="2016-10" db="EMBL/GenBank/DDBJ databases">
        <authorList>
            <person name="Varghese N."/>
            <person name="Submissions S."/>
        </authorList>
    </citation>
    <scope>NUCLEOTIDE SEQUENCE [LARGE SCALE GENOMIC DNA]</scope>
    <source>
        <strain evidence="2">DSM 44771</strain>
    </source>
</reference>
<keyword evidence="2" id="KW-1185">Reference proteome</keyword>
<gene>
    <name evidence="1" type="ORF">SAMN05660874_00399</name>
</gene>
<evidence type="ECO:0000313" key="2">
    <source>
        <dbReference type="Proteomes" id="UP000198852"/>
    </source>
</evidence>
<name>A0A1I6P2V6_9PSEU</name>